<dbReference type="EMBL" id="S75733">
    <property type="protein sequence ID" value="AAB32260.1"/>
    <property type="molecule type" value="Genomic_DNA"/>
</dbReference>
<accession>Q38570</accession>
<sequence>MVGIYNYFNNFRDFMYNLQFGMRKRNNTNPKYLYQSIGKTREEFYKDITERKNLILRLYTDHKIETSEQLNQYIDEYINPEKYINKESSESLHNRLNLYIEQCYKDGIFGEGRKKHYDVLLRELNRFSLSTT</sequence>
<protein>
    <submittedName>
        <fullName evidence="1">Orf3 3' of attP site protein</fullName>
    </submittedName>
</protein>
<reference evidence="1" key="1">
    <citation type="journal article" date="1994" name="Microbiology">
        <title>Cloning and DNA sequence analysis of the region containing attP of the temperate phage phi AR29 of Prevotella ruminicola AR29.</title>
        <authorList>
            <person name="Gregg K."/>
            <person name="Kennedy B.G."/>
            <person name="Klieve A.V."/>
        </authorList>
    </citation>
    <scope>NUCLEOTIDE SEQUENCE</scope>
</reference>
<evidence type="ECO:0000313" key="1">
    <source>
        <dbReference type="EMBL" id="AAB32260.1"/>
    </source>
</evidence>
<name>Q38570_9VIRU</name>
<organism evidence="1">
    <name type="scientific">Prevotella phage phi AR29</name>
    <dbReference type="NCBI Taxonomy" id="45332"/>
    <lineage>
        <taxon>Viruses</taxon>
    </lineage>
</organism>
<gene>
    <name evidence="1" type="primary">orf3 3' of attP site</name>
</gene>
<proteinExistence type="predicted"/>